<evidence type="ECO:0000313" key="8">
    <source>
        <dbReference type="Proteomes" id="UP001160301"/>
    </source>
</evidence>
<accession>A0ABT6NMG2</accession>
<dbReference type="InterPro" id="IPR006143">
    <property type="entry name" value="RND_pump_MFP"/>
</dbReference>
<dbReference type="NCBIfam" id="TIGR01730">
    <property type="entry name" value="RND_mfp"/>
    <property type="match status" value="1"/>
</dbReference>
<feature type="domain" description="CzcB-like C-terminal circularly permuted SH3-like" evidence="6">
    <location>
        <begin position="388"/>
        <end position="449"/>
    </location>
</feature>
<feature type="region of interest" description="Disordered" evidence="3">
    <location>
        <begin position="97"/>
        <end position="119"/>
    </location>
</feature>
<evidence type="ECO:0000259" key="6">
    <source>
        <dbReference type="Pfam" id="PF25975"/>
    </source>
</evidence>
<dbReference type="Gene3D" id="2.40.420.20">
    <property type="match status" value="1"/>
</dbReference>
<evidence type="ECO:0000256" key="2">
    <source>
        <dbReference type="ARBA" id="ARBA00022448"/>
    </source>
</evidence>
<dbReference type="InterPro" id="IPR058792">
    <property type="entry name" value="Beta-barrel_RND_2"/>
</dbReference>
<comment type="similarity">
    <text evidence="1">Belongs to the membrane fusion protein (MFP) (TC 8.A.1) family.</text>
</comment>
<dbReference type="RefSeq" id="WP_136967586.1">
    <property type="nucleotide sequence ID" value="NZ_JARZHI010000005.1"/>
</dbReference>
<evidence type="ECO:0000259" key="4">
    <source>
        <dbReference type="Pfam" id="PF25954"/>
    </source>
</evidence>
<dbReference type="Pfam" id="PF25973">
    <property type="entry name" value="BSH_CzcB"/>
    <property type="match status" value="1"/>
</dbReference>
<sequence>MRPLLFAALALLLGLAGCGRDPKAKESPAAPASPTQKAAAAPDGEGKLCEHGVLDVVCPKCHPKLAAVFQAKGDWCAEHGFPASFCPTCHPERGGRPGVDVSGKGGGNNAPEKDAPADGTRVRFKTKETARLAGIQTVKAEERKNAGGLVVTARLAYDATRLAHINARAAGVVRAMKVDIGAQVKTKDPLAVIESAEVGADRSKLQAARARVSIAQKNHERVAALRTSGFSADKDVLAAEQELEAAKAEQAGLATALSILGAGGGSGGSYTLTSPIDGVVTQRSATVGKHVGLEEMLFEVVDTSAMWAELDVPEAELSAVAVGQSVTLDVDGLAGRMFRGKITYLSPQIDLATRTVRARVPLENADGALRANMFGRARIELGAARASVTVPDAAVQRAKDVHLVFVRLAEDEYEARRVELGVREGNLVEIRKGARPGEDVVTTGSFLLKTETLKESIGAGCCAAD</sequence>
<dbReference type="Proteomes" id="UP001160301">
    <property type="component" value="Unassembled WGS sequence"/>
</dbReference>
<dbReference type="Pfam" id="PF25975">
    <property type="entry name" value="CzcB_C"/>
    <property type="match status" value="1"/>
</dbReference>
<dbReference type="PANTHER" id="PTHR30097:SF4">
    <property type="entry name" value="SLR6042 PROTEIN"/>
    <property type="match status" value="1"/>
</dbReference>
<evidence type="ECO:0000256" key="3">
    <source>
        <dbReference type="SAM" id="MobiDB-lite"/>
    </source>
</evidence>
<feature type="domain" description="CusB-like beta-barrel" evidence="4">
    <location>
        <begin position="306"/>
        <end position="379"/>
    </location>
</feature>
<dbReference type="InterPro" id="IPR051909">
    <property type="entry name" value="MFP_Cation_Efflux"/>
</dbReference>
<feature type="compositionally biased region" description="Low complexity" evidence="3">
    <location>
        <begin position="27"/>
        <end position="42"/>
    </location>
</feature>
<dbReference type="Gene3D" id="2.40.30.170">
    <property type="match status" value="1"/>
</dbReference>
<dbReference type="InterPro" id="IPR058649">
    <property type="entry name" value="CzcB_C"/>
</dbReference>
<feature type="region of interest" description="Disordered" evidence="3">
    <location>
        <begin position="23"/>
        <end position="43"/>
    </location>
</feature>
<protein>
    <submittedName>
        <fullName evidence="7">Efflux RND transporter periplasmic adaptor subunit</fullName>
    </submittedName>
</protein>
<dbReference type="SUPFAM" id="SSF111369">
    <property type="entry name" value="HlyD-like secretion proteins"/>
    <property type="match status" value="1"/>
</dbReference>
<proteinExistence type="inferred from homology"/>
<keyword evidence="8" id="KW-1185">Reference proteome</keyword>
<dbReference type="EMBL" id="JARZHI010000005">
    <property type="protein sequence ID" value="MDI1429505.1"/>
    <property type="molecule type" value="Genomic_DNA"/>
</dbReference>
<comment type="caution">
    <text evidence="7">The sequence shown here is derived from an EMBL/GenBank/DDBJ whole genome shotgun (WGS) entry which is preliminary data.</text>
</comment>
<name>A0ABT6NMG2_9BACT</name>
<gene>
    <name evidence="7" type="ORF">QHF89_08365</name>
</gene>
<reference evidence="7 8" key="1">
    <citation type="submission" date="2023-04" db="EMBL/GenBank/DDBJ databases">
        <title>The genome sequence of Polyangium sorediatum DSM14670.</title>
        <authorList>
            <person name="Zhang X."/>
        </authorList>
    </citation>
    <scope>NUCLEOTIDE SEQUENCE [LARGE SCALE GENOMIC DNA]</scope>
    <source>
        <strain evidence="7 8">DSM 14670</strain>
    </source>
</reference>
<dbReference type="PANTHER" id="PTHR30097">
    <property type="entry name" value="CATION EFFLUX SYSTEM PROTEIN CUSB"/>
    <property type="match status" value="1"/>
</dbReference>
<feature type="domain" description="CzcB-like barrel-sandwich hybrid" evidence="5">
    <location>
        <begin position="161"/>
        <end position="302"/>
    </location>
</feature>
<keyword evidence="2" id="KW-0813">Transport</keyword>
<evidence type="ECO:0000256" key="1">
    <source>
        <dbReference type="ARBA" id="ARBA00009477"/>
    </source>
</evidence>
<evidence type="ECO:0000313" key="7">
    <source>
        <dbReference type="EMBL" id="MDI1429505.1"/>
    </source>
</evidence>
<dbReference type="Gene3D" id="2.40.50.100">
    <property type="match status" value="1"/>
</dbReference>
<dbReference type="InterPro" id="IPR058647">
    <property type="entry name" value="BSH_CzcB-like"/>
</dbReference>
<evidence type="ECO:0000259" key="5">
    <source>
        <dbReference type="Pfam" id="PF25973"/>
    </source>
</evidence>
<dbReference type="PROSITE" id="PS51257">
    <property type="entry name" value="PROKAR_LIPOPROTEIN"/>
    <property type="match status" value="1"/>
</dbReference>
<organism evidence="7 8">
    <name type="scientific">Polyangium sorediatum</name>
    <dbReference type="NCBI Taxonomy" id="889274"/>
    <lineage>
        <taxon>Bacteria</taxon>
        <taxon>Pseudomonadati</taxon>
        <taxon>Myxococcota</taxon>
        <taxon>Polyangia</taxon>
        <taxon>Polyangiales</taxon>
        <taxon>Polyangiaceae</taxon>
        <taxon>Polyangium</taxon>
    </lineage>
</organism>
<dbReference type="Pfam" id="PF25954">
    <property type="entry name" value="Beta-barrel_RND_2"/>
    <property type="match status" value="1"/>
</dbReference>